<dbReference type="Gene3D" id="3.40.47.10">
    <property type="match status" value="1"/>
</dbReference>
<dbReference type="EMBL" id="JAEUBG010003964">
    <property type="protein sequence ID" value="KAH3682077.1"/>
    <property type="molecule type" value="Genomic_DNA"/>
</dbReference>
<proteinExistence type="inferred from homology"/>
<dbReference type="GO" id="GO:0006696">
    <property type="term" value="P:ergosterol biosynthetic process"/>
    <property type="evidence" value="ECO:0007669"/>
    <property type="project" value="TreeGrafter"/>
</dbReference>
<evidence type="ECO:0000313" key="6">
    <source>
        <dbReference type="Proteomes" id="UP000774326"/>
    </source>
</evidence>
<keyword evidence="6" id="KW-1185">Reference proteome</keyword>
<feature type="non-terminal residue" evidence="5">
    <location>
        <position position="108"/>
    </location>
</feature>
<gene>
    <name evidence="5" type="ORF">WICPIJ_006957</name>
</gene>
<keyword evidence="2" id="KW-0808">Transferase</keyword>
<dbReference type="AlphaFoldDB" id="A0A9P8Q2U0"/>
<evidence type="ECO:0000256" key="2">
    <source>
        <dbReference type="ARBA" id="ARBA00022679"/>
    </source>
</evidence>
<keyword evidence="3" id="KW-0012">Acyltransferase</keyword>
<comment type="caution">
    <text evidence="5">The sequence shown here is derived from an EMBL/GenBank/DDBJ whole genome shotgun (WGS) entry which is preliminary data.</text>
</comment>
<name>A0A9P8Q2U0_WICPI</name>
<evidence type="ECO:0000259" key="4">
    <source>
        <dbReference type="Pfam" id="PF00108"/>
    </source>
</evidence>
<dbReference type="GO" id="GO:0006635">
    <property type="term" value="P:fatty acid beta-oxidation"/>
    <property type="evidence" value="ECO:0007669"/>
    <property type="project" value="TreeGrafter"/>
</dbReference>
<dbReference type="GO" id="GO:0003985">
    <property type="term" value="F:acetyl-CoA C-acetyltransferase activity"/>
    <property type="evidence" value="ECO:0007669"/>
    <property type="project" value="TreeGrafter"/>
</dbReference>
<evidence type="ECO:0000256" key="3">
    <source>
        <dbReference type="ARBA" id="ARBA00023315"/>
    </source>
</evidence>
<organism evidence="5 6">
    <name type="scientific">Wickerhamomyces pijperi</name>
    <name type="common">Yeast</name>
    <name type="synonym">Pichia pijperi</name>
    <dbReference type="NCBI Taxonomy" id="599730"/>
    <lineage>
        <taxon>Eukaryota</taxon>
        <taxon>Fungi</taxon>
        <taxon>Dikarya</taxon>
        <taxon>Ascomycota</taxon>
        <taxon>Saccharomycotina</taxon>
        <taxon>Saccharomycetes</taxon>
        <taxon>Phaffomycetales</taxon>
        <taxon>Wickerhamomycetaceae</taxon>
        <taxon>Wickerhamomyces</taxon>
    </lineage>
</organism>
<dbReference type="Proteomes" id="UP000774326">
    <property type="component" value="Unassembled WGS sequence"/>
</dbReference>
<dbReference type="SUPFAM" id="SSF53901">
    <property type="entry name" value="Thiolase-like"/>
    <property type="match status" value="1"/>
</dbReference>
<dbReference type="PANTHER" id="PTHR18919">
    <property type="entry name" value="ACETYL-COA C-ACYLTRANSFERASE"/>
    <property type="match status" value="1"/>
</dbReference>
<dbReference type="InterPro" id="IPR016039">
    <property type="entry name" value="Thiolase-like"/>
</dbReference>
<comment type="similarity">
    <text evidence="1">Belongs to the thiolase-like superfamily. Thiolase family.</text>
</comment>
<evidence type="ECO:0000313" key="5">
    <source>
        <dbReference type="EMBL" id="KAH3682077.1"/>
    </source>
</evidence>
<evidence type="ECO:0000256" key="1">
    <source>
        <dbReference type="ARBA" id="ARBA00010982"/>
    </source>
</evidence>
<dbReference type="Pfam" id="PF00108">
    <property type="entry name" value="Thiolase_N"/>
    <property type="match status" value="1"/>
</dbReference>
<dbReference type="OrthoDB" id="5404651at2759"/>
<sequence>AIILGTQHILTGSGDIVVAGGAESMTNTPYYVPAARGGLRFGDGSIIDGISRDGLNDAYDGKAMGVAAEKCAADHNISREEQDDFAIQSYKKAQKAHANGKFKAEIAP</sequence>
<feature type="non-terminal residue" evidence="5">
    <location>
        <position position="1"/>
    </location>
</feature>
<accession>A0A9P8Q2U0</accession>
<feature type="domain" description="Thiolase N-terminal" evidence="4">
    <location>
        <begin position="1"/>
        <end position="108"/>
    </location>
</feature>
<reference evidence="5" key="1">
    <citation type="journal article" date="2021" name="Open Biol.">
        <title>Shared evolutionary footprints suggest mitochondrial oxidative damage underlies multiple complex I losses in fungi.</title>
        <authorList>
            <person name="Schikora-Tamarit M.A."/>
            <person name="Marcet-Houben M."/>
            <person name="Nosek J."/>
            <person name="Gabaldon T."/>
        </authorList>
    </citation>
    <scope>NUCLEOTIDE SEQUENCE</scope>
    <source>
        <strain evidence="5">CBS2887</strain>
    </source>
</reference>
<dbReference type="PANTHER" id="PTHR18919:SF165">
    <property type="entry name" value="ACETYL-COA ACETYLTRANSFERASE"/>
    <property type="match status" value="1"/>
</dbReference>
<dbReference type="GO" id="GO:0005739">
    <property type="term" value="C:mitochondrion"/>
    <property type="evidence" value="ECO:0007669"/>
    <property type="project" value="TreeGrafter"/>
</dbReference>
<dbReference type="InterPro" id="IPR020616">
    <property type="entry name" value="Thiolase_N"/>
</dbReference>
<reference evidence="5" key="2">
    <citation type="submission" date="2021-01" db="EMBL/GenBank/DDBJ databases">
        <authorList>
            <person name="Schikora-Tamarit M.A."/>
        </authorList>
    </citation>
    <scope>NUCLEOTIDE SEQUENCE</scope>
    <source>
        <strain evidence="5">CBS2887</strain>
    </source>
</reference>
<protein>
    <recommendedName>
        <fullName evidence="4">Thiolase N-terminal domain-containing protein</fullName>
    </recommendedName>
</protein>